<comment type="caution">
    <text evidence="4">The sequence shown here is derived from an EMBL/GenBank/DDBJ whole genome shotgun (WGS) entry which is preliminary data.</text>
</comment>
<dbReference type="AlphaFoldDB" id="A0A8J7LQU9"/>
<dbReference type="InterPro" id="IPR050463">
    <property type="entry name" value="Gfo/Idh/MocA_oxidrdct_glycsds"/>
</dbReference>
<dbReference type="InterPro" id="IPR036291">
    <property type="entry name" value="NAD(P)-bd_dom_sf"/>
</dbReference>
<dbReference type="Gene3D" id="3.30.360.10">
    <property type="entry name" value="Dihydrodipicolinate Reductase, domain 2"/>
    <property type="match status" value="1"/>
</dbReference>
<feature type="domain" description="GFO/IDH/MocA-like oxidoreductase" evidence="3">
    <location>
        <begin position="128"/>
        <end position="257"/>
    </location>
</feature>
<dbReference type="GO" id="GO:0016491">
    <property type="term" value="F:oxidoreductase activity"/>
    <property type="evidence" value="ECO:0007669"/>
    <property type="project" value="UniProtKB-KW"/>
</dbReference>
<evidence type="ECO:0000313" key="4">
    <source>
        <dbReference type="EMBL" id="MBJ6371278.1"/>
    </source>
</evidence>
<dbReference type="EMBL" id="JAELVR010000004">
    <property type="protein sequence ID" value="MBJ6371278.1"/>
    <property type="molecule type" value="Genomic_DNA"/>
</dbReference>
<dbReference type="SUPFAM" id="SSF51735">
    <property type="entry name" value="NAD(P)-binding Rossmann-fold domains"/>
    <property type="match status" value="1"/>
</dbReference>
<name>A0A8J7LQU9_9RHOB</name>
<evidence type="ECO:0000313" key="5">
    <source>
        <dbReference type="Proteomes" id="UP000619079"/>
    </source>
</evidence>
<dbReference type="Pfam" id="PF01408">
    <property type="entry name" value="GFO_IDH_MocA"/>
    <property type="match status" value="1"/>
</dbReference>
<dbReference type="GO" id="GO:0000166">
    <property type="term" value="F:nucleotide binding"/>
    <property type="evidence" value="ECO:0007669"/>
    <property type="project" value="InterPro"/>
</dbReference>
<feature type="domain" description="Gfo/Idh/MocA-like oxidoreductase N-terminal" evidence="2">
    <location>
        <begin position="2"/>
        <end position="117"/>
    </location>
</feature>
<accession>A0A8J7LQU9</accession>
<dbReference type="InterPro" id="IPR000683">
    <property type="entry name" value="Gfo/Idh/MocA-like_OxRdtase_N"/>
</dbReference>
<gene>
    <name evidence="4" type="ORF">JF290_07035</name>
</gene>
<dbReference type="PANTHER" id="PTHR43818:SF11">
    <property type="entry name" value="BCDNA.GH03377"/>
    <property type="match status" value="1"/>
</dbReference>
<evidence type="ECO:0000259" key="3">
    <source>
        <dbReference type="Pfam" id="PF22725"/>
    </source>
</evidence>
<dbReference type="RefSeq" id="WP_199024135.1">
    <property type="nucleotide sequence ID" value="NZ_JAELVR010000004.1"/>
</dbReference>
<sequence>MMRVAIVGLGYFSRLHQEAWAAREDAEIVGVTDLDRALTEATADRLDVPGYADLPDLLAAQDPDIVDIVAPPPAHAALIRATLKPGRMIICQKPFCRSLAEAQATLDAAQKAETQLVIHENFRFQPWYREVKAFLDAGRMGQVYQCRFDLRPGDGRGPDAYLARQPSFQTMPRLLIHETGVHFIDLFRWLFGEITEVYADLRRINPVLAGEDAGTLILTHAGGTQSVFDGNRLSDVPARNPRLTMGELRLEGEAGTLQLDGDGTLRFRPFGARAAEIVPLRAPIDPDAFGGGCVAALIDHLVRCRRDGTVPENTAEDYLGVIRATDAAYRSHDERRRIVP</sequence>
<proteinExistence type="predicted"/>
<evidence type="ECO:0000256" key="1">
    <source>
        <dbReference type="ARBA" id="ARBA00023002"/>
    </source>
</evidence>
<organism evidence="4 5">
    <name type="scientific">Sedimentitalea arenosa</name>
    <dbReference type="NCBI Taxonomy" id="2798803"/>
    <lineage>
        <taxon>Bacteria</taxon>
        <taxon>Pseudomonadati</taxon>
        <taxon>Pseudomonadota</taxon>
        <taxon>Alphaproteobacteria</taxon>
        <taxon>Rhodobacterales</taxon>
        <taxon>Paracoccaceae</taxon>
        <taxon>Sedimentitalea</taxon>
    </lineage>
</organism>
<dbReference type="InterPro" id="IPR055170">
    <property type="entry name" value="GFO_IDH_MocA-like_dom"/>
</dbReference>
<dbReference type="SUPFAM" id="SSF55347">
    <property type="entry name" value="Glyceraldehyde-3-phosphate dehydrogenase-like, C-terminal domain"/>
    <property type="match status" value="1"/>
</dbReference>
<keyword evidence="1" id="KW-0560">Oxidoreductase</keyword>
<evidence type="ECO:0000259" key="2">
    <source>
        <dbReference type="Pfam" id="PF01408"/>
    </source>
</evidence>
<reference evidence="4" key="1">
    <citation type="submission" date="2020-12" db="EMBL/GenBank/DDBJ databases">
        <title>Sedimentitalea sp. nov., isolated from sand in Incheon.</title>
        <authorList>
            <person name="Kim W."/>
        </authorList>
    </citation>
    <scope>NUCLEOTIDE SEQUENCE</scope>
    <source>
        <strain evidence="4">CAU 1593</strain>
    </source>
</reference>
<protein>
    <submittedName>
        <fullName evidence="4">Gfo/Idh/MocA family oxidoreductase</fullName>
    </submittedName>
</protein>
<dbReference type="PANTHER" id="PTHR43818">
    <property type="entry name" value="BCDNA.GH03377"/>
    <property type="match status" value="1"/>
</dbReference>
<dbReference type="Gene3D" id="3.40.50.720">
    <property type="entry name" value="NAD(P)-binding Rossmann-like Domain"/>
    <property type="match status" value="1"/>
</dbReference>
<keyword evidence="5" id="KW-1185">Reference proteome</keyword>
<dbReference type="Pfam" id="PF22725">
    <property type="entry name" value="GFO_IDH_MocA_C3"/>
    <property type="match status" value="1"/>
</dbReference>
<dbReference type="Proteomes" id="UP000619079">
    <property type="component" value="Unassembled WGS sequence"/>
</dbReference>